<organism evidence="1 2">
    <name type="scientific">Floridaenema evergladense BLCC-F167</name>
    <dbReference type="NCBI Taxonomy" id="3153639"/>
    <lineage>
        <taxon>Bacteria</taxon>
        <taxon>Bacillati</taxon>
        <taxon>Cyanobacteriota</taxon>
        <taxon>Cyanophyceae</taxon>
        <taxon>Oscillatoriophycideae</taxon>
        <taxon>Aerosakkonematales</taxon>
        <taxon>Aerosakkonemataceae</taxon>
        <taxon>Floridanema</taxon>
        <taxon>Floridanema evergladense</taxon>
    </lineage>
</organism>
<proteinExistence type="predicted"/>
<evidence type="ECO:0000313" key="2">
    <source>
        <dbReference type="Proteomes" id="UP001576780"/>
    </source>
</evidence>
<dbReference type="EMBL" id="JBHFNT010000126">
    <property type="protein sequence ID" value="MFB2835862.1"/>
    <property type="molecule type" value="Genomic_DNA"/>
</dbReference>
<dbReference type="Pfam" id="PF11209">
    <property type="entry name" value="LmeA"/>
    <property type="match status" value="1"/>
</dbReference>
<gene>
    <name evidence="1" type="ORF">ACE1CA_15135</name>
</gene>
<name>A0ABV4WLU7_9CYAN</name>
<keyword evidence="2" id="KW-1185">Reference proteome</keyword>
<dbReference type="RefSeq" id="WP_413278266.1">
    <property type="nucleotide sequence ID" value="NZ_JBHFNT010000126.1"/>
</dbReference>
<protein>
    <submittedName>
        <fullName evidence="1">DUF2993 domain-containing protein</fullName>
    </submittedName>
</protein>
<dbReference type="InterPro" id="IPR021373">
    <property type="entry name" value="DUF2993"/>
</dbReference>
<evidence type="ECO:0000313" key="1">
    <source>
        <dbReference type="EMBL" id="MFB2835862.1"/>
    </source>
</evidence>
<accession>A0ABV4WLU7</accession>
<reference evidence="1 2" key="1">
    <citation type="submission" date="2024-09" db="EMBL/GenBank/DDBJ databases">
        <title>Floridaenema gen nov. (Aerosakkonemataceae, Aerosakkonematales ord. nov., Cyanobacteria) from benthic tropical and subtropical fresh waters, with the description of four new species.</title>
        <authorList>
            <person name="Moretto J.A."/>
            <person name="Berthold D.E."/>
            <person name="Lefler F.W."/>
            <person name="Huang I.-S."/>
            <person name="Laughinghouse H. IV."/>
        </authorList>
    </citation>
    <scope>NUCLEOTIDE SEQUENCE [LARGE SCALE GENOMIC DNA]</scope>
    <source>
        <strain evidence="1 2">BLCC-F167</strain>
    </source>
</reference>
<sequence>MTEENQPNLEEKVISAALGMGLSNQLDSAENIEVDVRTSLVDIVQGKAHSVSVSGQGVVVQKDVRLQEMEISTNRIAINPLSVLFGELELSQPTHASARIVLSEVDINQALNSDYVRRQMKPFQLSVDRQTVTLEMQQMSIQLPDVNTIAFKGSTILHEGENKRSVNFQAVIHPGTIFEPLFIESFQCTPAPGISLQFAVALMRKFEELVFSPYFVMSGTAVRIQKIDLEKGRLTIHTTAKITELPS</sequence>
<dbReference type="Proteomes" id="UP001576780">
    <property type="component" value="Unassembled WGS sequence"/>
</dbReference>
<comment type="caution">
    <text evidence="1">The sequence shown here is derived from an EMBL/GenBank/DDBJ whole genome shotgun (WGS) entry which is preliminary data.</text>
</comment>